<feature type="compositionally biased region" description="Polar residues" evidence="1">
    <location>
        <begin position="299"/>
        <end position="308"/>
    </location>
</feature>
<evidence type="ECO:0000313" key="2">
    <source>
        <dbReference type="EMBL" id="GJE88385.1"/>
    </source>
</evidence>
<sequence length="940" mass="99623">MSGPTAVQQPSGSSQESSTTPAADPAAELRAAALKTLKSKRRKGADGPDAPAALPPRPLSTGTPSIQLDYGSEDPYAKAPPVSAATPTAAPPPAAAKPAPPAPPPPAPGPMDVDDDLREEGEISDSESMPPPKSPQVSRQAPPPAPAKQAKDRAMPPPIVPPSPTVSVKTETSSHLLYDPPASSINSSPSIPRYSPLNDYDTYAIDEDHVRPGLAMTQAQYDTAKDIVLDLLGWGVQPEYLVDCGLSREIIYFVFLELNLRLPANLDTAGLPPPPWQSRAYASPEPMPPPTLSRDPQRQRGTLSSRLSVSDPHPSLPKKPIAPQGTSPRVDTTPLSATAAPFVPNASLSALPMQSDDAPATPSLIDMEQQRRQELLARKAVLASRKKQVAASASSSSAAPLKDVKEVTPTPTVAPAAVDDFLKSIGPVSSSVAPPSRSTPPEADDPMDVDDQIPGLSAGDIPGLSQLPGPSVPRASSSESMAGSGLAIPPPPESEGSIRSTSVERNGIASDGSSSGSGTPQPPSLGSRRGTKRPVAADFVDMDSRPHPYHHHHYHHHPQPALRRKTNSFAGITQTRRIVIDLSDSEEEVEEAVNGYRPPSVSQQPTRPPTRLATPAALEQKEQEIKRMREMIAERERARLSKLTANSNRSTPAASTSGTPIPQTPAPMKEEEEDTRMVVSAKSVTTIDIHRQSSTDSSTNESPLSATTAEIVTPIDIPHTFEHSATGDQVLTAEAHQEHVARMSSPDDDEEQERSPTPSTSMAVDVVDSLSEASTAQVSIVPPSSPSPSSRFPTYRSPLSAYPLLRSRSPPQLLDIDSSAETAPHHSDLSVLSPVSLSSLKAAAINRWLSDPSRRVCQYEVPGGGECRDPNCEDIHPSRTSAAEPTDEETAQHLHSALPKGSEVGVAQLTAALQDFRRQNLGFEARVKQALASLGLRMAA</sequence>
<feature type="region of interest" description="Disordered" evidence="1">
    <location>
        <begin position="426"/>
        <end position="562"/>
    </location>
</feature>
<feature type="compositionally biased region" description="Polar residues" evidence="1">
    <location>
        <begin position="324"/>
        <end position="336"/>
    </location>
</feature>
<feature type="region of interest" description="Disordered" evidence="1">
    <location>
        <begin position="583"/>
        <end position="622"/>
    </location>
</feature>
<gene>
    <name evidence="2" type="ORF">PsYK624_044680</name>
</gene>
<dbReference type="AlphaFoldDB" id="A0A9P3G5U8"/>
<evidence type="ECO:0008006" key="4">
    <source>
        <dbReference type="Google" id="ProtNLM"/>
    </source>
</evidence>
<feature type="compositionally biased region" description="Low complexity" evidence="1">
    <location>
        <begin position="510"/>
        <end position="527"/>
    </location>
</feature>
<reference evidence="2 3" key="1">
    <citation type="submission" date="2021-08" db="EMBL/GenBank/DDBJ databases">
        <title>Draft Genome Sequence of Phanerochaete sordida strain YK-624.</title>
        <authorList>
            <person name="Mori T."/>
            <person name="Dohra H."/>
            <person name="Suzuki T."/>
            <person name="Kawagishi H."/>
            <person name="Hirai H."/>
        </authorList>
    </citation>
    <scope>NUCLEOTIDE SEQUENCE [LARGE SCALE GENOMIC DNA]</scope>
    <source>
        <strain evidence="2 3">YK-624</strain>
    </source>
</reference>
<feature type="region of interest" description="Disordered" evidence="1">
    <location>
        <begin position="1"/>
        <end position="193"/>
    </location>
</feature>
<proteinExistence type="predicted"/>
<feature type="compositionally biased region" description="Basic residues" evidence="1">
    <location>
        <begin position="547"/>
        <end position="562"/>
    </location>
</feature>
<keyword evidence="3" id="KW-1185">Reference proteome</keyword>
<organism evidence="2 3">
    <name type="scientific">Phanerochaete sordida</name>
    <dbReference type="NCBI Taxonomy" id="48140"/>
    <lineage>
        <taxon>Eukaryota</taxon>
        <taxon>Fungi</taxon>
        <taxon>Dikarya</taxon>
        <taxon>Basidiomycota</taxon>
        <taxon>Agaricomycotina</taxon>
        <taxon>Agaricomycetes</taxon>
        <taxon>Polyporales</taxon>
        <taxon>Phanerochaetaceae</taxon>
        <taxon>Phanerochaete</taxon>
    </lineage>
</organism>
<evidence type="ECO:0000313" key="3">
    <source>
        <dbReference type="Proteomes" id="UP000703269"/>
    </source>
</evidence>
<feature type="region of interest" description="Disordered" evidence="1">
    <location>
        <begin position="640"/>
        <end position="710"/>
    </location>
</feature>
<feature type="compositionally biased region" description="Polar residues" evidence="1">
    <location>
        <begin position="643"/>
        <end position="661"/>
    </location>
</feature>
<feature type="compositionally biased region" description="Low complexity" evidence="1">
    <location>
        <begin position="390"/>
        <end position="399"/>
    </location>
</feature>
<feature type="compositionally biased region" description="Polar residues" evidence="1">
    <location>
        <begin position="694"/>
        <end position="710"/>
    </location>
</feature>
<comment type="caution">
    <text evidence="2">The sequence shown here is derived from an EMBL/GenBank/DDBJ whole genome shotgun (WGS) entry which is preliminary data.</text>
</comment>
<feature type="compositionally biased region" description="Low complexity" evidence="1">
    <location>
        <begin position="165"/>
        <end position="193"/>
    </location>
</feature>
<dbReference type="EMBL" id="BPQB01000009">
    <property type="protein sequence ID" value="GJE88385.1"/>
    <property type="molecule type" value="Genomic_DNA"/>
</dbReference>
<accession>A0A9P3G5U8</accession>
<feature type="compositionally biased region" description="Low complexity" evidence="1">
    <location>
        <begin position="609"/>
        <end position="618"/>
    </location>
</feature>
<protein>
    <recommendedName>
        <fullName evidence="4">Zinc-finger domain-containing protein</fullName>
    </recommendedName>
</protein>
<feature type="compositionally biased region" description="Pro residues" evidence="1">
    <location>
        <begin position="155"/>
        <end position="164"/>
    </location>
</feature>
<name>A0A9P3G5U8_9APHY</name>
<dbReference type="OrthoDB" id="3270652at2759"/>
<evidence type="ECO:0000256" key="1">
    <source>
        <dbReference type="SAM" id="MobiDB-lite"/>
    </source>
</evidence>
<feature type="region of interest" description="Disordered" evidence="1">
    <location>
        <begin position="736"/>
        <end position="795"/>
    </location>
</feature>
<feature type="region of interest" description="Disordered" evidence="1">
    <location>
        <begin position="270"/>
        <end position="336"/>
    </location>
</feature>
<feature type="compositionally biased region" description="Acidic residues" evidence="1">
    <location>
        <begin position="442"/>
        <end position="451"/>
    </location>
</feature>
<feature type="compositionally biased region" description="Acidic residues" evidence="1">
    <location>
        <begin position="112"/>
        <end position="125"/>
    </location>
</feature>
<feature type="compositionally biased region" description="Low complexity" evidence="1">
    <location>
        <begin position="427"/>
        <end position="441"/>
    </location>
</feature>
<feature type="compositionally biased region" description="Polar residues" evidence="1">
    <location>
        <begin position="1"/>
        <end position="21"/>
    </location>
</feature>
<feature type="compositionally biased region" description="Pro residues" evidence="1">
    <location>
        <begin position="89"/>
        <end position="109"/>
    </location>
</feature>
<feature type="region of interest" description="Disordered" evidence="1">
    <location>
        <begin position="387"/>
        <end position="408"/>
    </location>
</feature>
<dbReference type="Proteomes" id="UP000703269">
    <property type="component" value="Unassembled WGS sequence"/>
</dbReference>
<feature type="compositionally biased region" description="Low complexity" evidence="1">
    <location>
        <begin position="22"/>
        <end position="33"/>
    </location>
</feature>
<feature type="compositionally biased region" description="Low complexity" evidence="1">
    <location>
        <begin position="77"/>
        <end position="88"/>
    </location>
</feature>